<dbReference type="HOGENOM" id="CLU_514319_0_0_1"/>
<reference evidence="5" key="1">
    <citation type="journal article" date="2013" name="Nature">
        <title>Pan genome of the phytoplankton Emiliania underpins its global distribution.</title>
        <authorList>
            <person name="Read B.A."/>
            <person name="Kegel J."/>
            <person name="Klute M.J."/>
            <person name="Kuo A."/>
            <person name="Lefebvre S.C."/>
            <person name="Maumus F."/>
            <person name="Mayer C."/>
            <person name="Miller J."/>
            <person name="Monier A."/>
            <person name="Salamov A."/>
            <person name="Young J."/>
            <person name="Aguilar M."/>
            <person name="Claverie J.M."/>
            <person name="Frickenhaus S."/>
            <person name="Gonzalez K."/>
            <person name="Herman E.K."/>
            <person name="Lin Y.C."/>
            <person name="Napier J."/>
            <person name="Ogata H."/>
            <person name="Sarno A.F."/>
            <person name="Shmutz J."/>
            <person name="Schroeder D."/>
            <person name="de Vargas C."/>
            <person name="Verret F."/>
            <person name="von Dassow P."/>
            <person name="Valentin K."/>
            <person name="Van de Peer Y."/>
            <person name="Wheeler G."/>
            <person name="Dacks J.B."/>
            <person name="Delwiche C.F."/>
            <person name="Dyhrman S.T."/>
            <person name="Glockner G."/>
            <person name="John U."/>
            <person name="Richards T."/>
            <person name="Worden A.Z."/>
            <person name="Zhang X."/>
            <person name="Grigoriev I.V."/>
            <person name="Allen A.E."/>
            <person name="Bidle K."/>
            <person name="Borodovsky M."/>
            <person name="Bowler C."/>
            <person name="Brownlee C."/>
            <person name="Cock J.M."/>
            <person name="Elias M."/>
            <person name="Gladyshev V.N."/>
            <person name="Groth M."/>
            <person name="Guda C."/>
            <person name="Hadaegh A."/>
            <person name="Iglesias-Rodriguez M.D."/>
            <person name="Jenkins J."/>
            <person name="Jones B.M."/>
            <person name="Lawson T."/>
            <person name="Leese F."/>
            <person name="Lindquist E."/>
            <person name="Lobanov A."/>
            <person name="Lomsadze A."/>
            <person name="Malik S.B."/>
            <person name="Marsh M.E."/>
            <person name="Mackinder L."/>
            <person name="Mock T."/>
            <person name="Mueller-Roeber B."/>
            <person name="Pagarete A."/>
            <person name="Parker M."/>
            <person name="Probert I."/>
            <person name="Quesneville H."/>
            <person name="Raines C."/>
            <person name="Rensing S.A."/>
            <person name="Riano-Pachon D.M."/>
            <person name="Richier S."/>
            <person name="Rokitta S."/>
            <person name="Shiraiwa Y."/>
            <person name="Soanes D.M."/>
            <person name="van der Giezen M."/>
            <person name="Wahlund T.M."/>
            <person name="Williams B."/>
            <person name="Wilson W."/>
            <person name="Wolfe G."/>
            <person name="Wurch L.L."/>
        </authorList>
    </citation>
    <scope>NUCLEOTIDE SEQUENCE</scope>
</reference>
<dbReference type="KEGG" id="ehx:EMIHUDRAFT_95396"/>
<keyword evidence="5" id="KW-1185">Reference proteome</keyword>
<dbReference type="InterPro" id="IPR050216">
    <property type="entry name" value="LRR_domain-containing"/>
</dbReference>
<accession>A0A0D3JGX1</accession>
<evidence type="ECO:0000256" key="1">
    <source>
        <dbReference type="ARBA" id="ARBA00022614"/>
    </source>
</evidence>
<dbReference type="PANTHER" id="PTHR48051">
    <property type="match status" value="1"/>
</dbReference>
<protein>
    <submittedName>
        <fullName evidence="4">Uncharacterized protein</fullName>
    </submittedName>
</protein>
<feature type="compositionally biased region" description="Basic and acidic residues" evidence="3">
    <location>
        <begin position="456"/>
        <end position="465"/>
    </location>
</feature>
<evidence type="ECO:0000313" key="4">
    <source>
        <dbReference type="EnsemblProtists" id="EOD22756"/>
    </source>
</evidence>
<dbReference type="RefSeq" id="XP_005775185.1">
    <property type="nucleotide sequence ID" value="XM_005775128.1"/>
</dbReference>
<organism evidence="4 5">
    <name type="scientific">Emiliania huxleyi (strain CCMP1516)</name>
    <dbReference type="NCBI Taxonomy" id="280463"/>
    <lineage>
        <taxon>Eukaryota</taxon>
        <taxon>Haptista</taxon>
        <taxon>Haptophyta</taxon>
        <taxon>Prymnesiophyceae</taxon>
        <taxon>Isochrysidales</taxon>
        <taxon>Noelaerhabdaceae</taxon>
        <taxon>Emiliania</taxon>
    </lineage>
</organism>
<dbReference type="PaxDb" id="2903-EOD22756"/>
<dbReference type="InterPro" id="IPR032675">
    <property type="entry name" value="LRR_dom_sf"/>
</dbReference>
<dbReference type="Gene3D" id="3.80.10.10">
    <property type="entry name" value="Ribonuclease Inhibitor"/>
    <property type="match status" value="1"/>
</dbReference>
<dbReference type="SUPFAM" id="SSF52058">
    <property type="entry name" value="L domain-like"/>
    <property type="match status" value="1"/>
</dbReference>
<keyword evidence="2" id="KW-0677">Repeat</keyword>
<keyword evidence="1" id="KW-0433">Leucine-rich repeat</keyword>
<evidence type="ECO:0000313" key="5">
    <source>
        <dbReference type="Proteomes" id="UP000013827"/>
    </source>
</evidence>
<feature type="region of interest" description="Disordered" evidence="3">
    <location>
        <begin position="451"/>
        <end position="471"/>
    </location>
</feature>
<reference evidence="4" key="2">
    <citation type="submission" date="2024-10" db="UniProtKB">
        <authorList>
            <consortium name="EnsemblProtists"/>
        </authorList>
    </citation>
    <scope>IDENTIFICATION</scope>
</reference>
<dbReference type="GO" id="GO:0005737">
    <property type="term" value="C:cytoplasm"/>
    <property type="evidence" value="ECO:0007669"/>
    <property type="project" value="TreeGrafter"/>
</dbReference>
<evidence type="ECO:0000256" key="2">
    <source>
        <dbReference type="ARBA" id="ARBA00022737"/>
    </source>
</evidence>
<dbReference type="PANTHER" id="PTHR48051:SF54">
    <property type="entry name" value="LEUCINE-RICH REPEAT-CONTAINING PROTEIN"/>
    <property type="match status" value="1"/>
</dbReference>
<proteinExistence type="predicted"/>
<dbReference type="AlphaFoldDB" id="A0A0D3JGX1"/>
<evidence type="ECO:0000256" key="3">
    <source>
        <dbReference type="SAM" id="MobiDB-lite"/>
    </source>
</evidence>
<name>A0A0D3JGX1_EMIH1</name>
<dbReference type="EnsemblProtists" id="EOD22756">
    <property type="protein sequence ID" value="EOD22756"/>
    <property type="gene ID" value="EMIHUDRAFT_95396"/>
</dbReference>
<sequence>MGAKAAQANPDWEAKKALEELQWKWGRHEVQGLDPSRAEALALSPTQHQVGYTIRSAEQLPPALAHAGASARLVRRTAELMLRHSIVCKSTQEYFDEVLRTARMQYEGYRAAAEVLGKILARPPLLDVWEKSCPGLLRAKTRELALQTEGTASYDGAFVEKLRIEQIYSAVVDLKSLETERPIREGDIRARFDAVSRLAAVEQAKVMAQEKLLAEELAAIGDGSETVAEYAGKLAESLSTSQLRLSDCKLLQLPPLVCSFIHIEVLDLSANALEALPPEICQLTALKKLYAVDNKSQGPRCKMGMRNRYLLAPNHIATECGVVPRLRCGAVLTPASPCRLATVPDELWKLHRTLMYLALGGNPLVAEVRQLYLEGLPVLLAHLKLRHRRRRREATSEQGFFPRLASHHGAEAIRATRSASEPNKGALPFTSYPPTPLPAKRGVFTRGVTLDDTDLPDYRPPRDRAPAPGVAPVLQTGCGTAAEMDAEAEAEAEAAQRRLEEGLRTRSWSYGLAGLLETYGSTRSRGISGP</sequence>
<dbReference type="GeneID" id="17268303"/>
<dbReference type="Proteomes" id="UP000013827">
    <property type="component" value="Unassembled WGS sequence"/>
</dbReference>